<gene>
    <name evidence="13" type="primary">queA</name>
    <name evidence="14" type="ORF">sS8_5330</name>
</gene>
<dbReference type="Proteomes" id="UP000266313">
    <property type="component" value="Chromosome"/>
</dbReference>
<dbReference type="UniPathway" id="UPA00392"/>
<evidence type="ECO:0000256" key="5">
    <source>
        <dbReference type="ARBA" id="ARBA00022679"/>
    </source>
</evidence>
<dbReference type="Gene3D" id="2.40.10.240">
    <property type="entry name" value="QueA-like"/>
    <property type="match status" value="1"/>
</dbReference>
<dbReference type="SUPFAM" id="SSF111337">
    <property type="entry name" value="QueA-like"/>
    <property type="match status" value="1"/>
</dbReference>
<sequence>MRKSDFFFELPEHLIAQYPLPERSASRMLCLDGTTGRIDDRMFIELPELVRPGDILVFNDTKVMPARLFGRKASGGRVEILIERVLDSNSCLAHVRASKAPKTGTELLLDGGFRCVVMGRKDDLFLLMVLDGRTVDEVLNAVGHIPLPPYIDRPDSVSDWERYQTVFAKASGAVAAPTAGLHFDEAMLERLAEKGVEQAFVTLHVGSGTFQPLRVDELAQHRMHSELCEVSPAVVAKINEIRQRGGRVIAVGTTVVRALEAASLEGTLMPNKAETNLFIRPGFQFRCVDAMVTNFHLPESTLLVLVCAFAGYSEVLTAYRHAVERSYRFFSYGDAMFVTRKPYS</sequence>
<dbReference type="GO" id="GO:0005737">
    <property type="term" value="C:cytoplasm"/>
    <property type="evidence" value="ECO:0007669"/>
    <property type="project" value="UniProtKB-SubCell"/>
</dbReference>
<organism evidence="14 15">
    <name type="scientific">Methylocaldum marinum</name>
    <dbReference type="NCBI Taxonomy" id="1432792"/>
    <lineage>
        <taxon>Bacteria</taxon>
        <taxon>Pseudomonadati</taxon>
        <taxon>Pseudomonadota</taxon>
        <taxon>Gammaproteobacteria</taxon>
        <taxon>Methylococcales</taxon>
        <taxon>Methylococcaceae</taxon>
        <taxon>Methylocaldum</taxon>
    </lineage>
</organism>
<dbReference type="PANTHER" id="PTHR30307:SF0">
    <property type="entry name" value="S-ADENOSYLMETHIONINE:TRNA RIBOSYLTRANSFERASE-ISOMERASE"/>
    <property type="match status" value="1"/>
</dbReference>
<dbReference type="GO" id="GO:0051075">
    <property type="term" value="F:S-adenosylmethionine:tRNA ribosyltransferase-isomerase activity"/>
    <property type="evidence" value="ECO:0007669"/>
    <property type="project" value="UniProtKB-EC"/>
</dbReference>
<evidence type="ECO:0000256" key="9">
    <source>
        <dbReference type="ARBA" id="ARBA00061210"/>
    </source>
</evidence>
<comment type="subcellular location">
    <subcellularLocation>
        <location evidence="1 13">Cytoplasm</location>
    </subcellularLocation>
</comment>
<evidence type="ECO:0000256" key="13">
    <source>
        <dbReference type="HAMAP-Rule" id="MF_00113"/>
    </source>
</evidence>
<proteinExistence type="inferred from homology"/>
<keyword evidence="4 13" id="KW-0963">Cytoplasm</keyword>
<dbReference type="InterPro" id="IPR042119">
    <property type="entry name" value="QueA_dom2"/>
</dbReference>
<dbReference type="InterPro" id="IPR042118">
    <property type="entry name" value="QueA_dom1"/>
</dbReference>
<keyword evidence="14" id="KW-0413">Isomerase</keyword>
<evidence type="ECO:0000256" key="1">
    <source>
        <dbReference type="ARBA" id="ARBA00004496"/>
    </source>
</evidence>
<evidence type="ECO:0000256" key="6">
    <source>
        <dbReference type="ARBA" id="ARBA00022691"/>
    </source>
</evidence>
<evidence type="ECO:0000313" key="14">
    <source>
        <dbReference type="EMBL" id="BBA37249.1"/>
    </source>
</evidence>
<evidence type="ECO:0000256" key="10">
    <source>
        <dbReference type="ARBA" id="ARBA00066503"/>
    </source>
</evidence>
<dbReference type="InterPro" id="IPR003699">
    <property type="entry name" value="QueA"/>
</dbReference>
<dbReference type="InterPro" id="IPR036100">
    <property type="entry name" value="QueA_sf"/>
</dbReference>
<evidence type="ECO:0000313" key="15">
    <source>
        <dbReference type="Proteomes" id="UP000266313"/>
    </source>
</evidence>
<evidence type="ECO:0000256" key="12">
    <source>
        <dbReference type="ARBA" id="ARBA00076160"/>
    </source>
</evidence>
<dbReference type="NCBIfam" id="TIGR00113">
    <property type="entry name" value="queA"/>
    <property type="match status" value="1"/>
</dbReference>
<reference evidence="14 15" key="1">
    <citation type="submission" date="2016-12" db="EMBL/GenBank/DDBJ databases">
        <title>Genome sequencing of Methylocaldum marinum.</title>
        <authorList>
            <person name="Takeuchi M."/>
            <person name="Kamagata Y."/>
            <person name="Hiraoka S."/>
            <person name="Oshima K."/>
            <person name="Hattori M."/>
            <person name="Iwasaki W."/>
        </authorList>
    </citation>
    <scope>NUCLEOTIDE SEQUENCE [LARGE SCALE GENOMIC DNA]</scope>
    <source>
        <strain evidence="14 15">S8</strain>
    </source>
</reference>
<dbReference type="NCBIfam" id="NF001140">
    <property type="entry name" value="PRK00147.1"/>
    <property type="match status" value="1"/>
</dbReference>
<keyword evidence="6 13" id="KW-0949">S-adenosyl-L-methionine</keyword>
<comment type="similarity">
    <text evidence="9 13">Belongs to the QueA family.</text>
</comment>
<dbReference type="FunFam" id="3.40.1780.10:FF:000001">
    <property type="entry name" value="S-adenosylmethionine:tRNA ribosyltransferase-isomerase"/>
    <property type="match status" value="1"/>
</dbReference>
<dbReference type="Gene3D" id="3.40.1780.10">
    <property type="entry name" value="QueA-like"/>
    <property type="match status" value="1"/>
</dbReference>
<comment type="pathway">
    <text evidence="2 13">tRNA modification; tRNA-queuosine biosynthesis.</text>
</comment>
<dbReference type="RefSeq" id="WP_119632268.1">
    <property type="nucleotide sequence ID" value="NZ_AP017928.1"/>
</dbReference>
<evidence type="ECO:0000256" key="2">
    <source>
        <dbReference type="ARBA" id="ARBA00004691"/>
    </source>
</evidence>
<dbReference type="KEGG" id="mmai:sS8_5330"/>
<protein>
    <recommendedName>
        <fullName evidence="11 13">S-adenosylmethionine:tRNA ribosyltransferase-isomerase</fullName>
        <ecNumber evidence="10 13">2.4.99.17</ecNumber>
    </recommendedName>
    <alternativeName>
        <fullName evidence="12 13">Queuosine biosynthesis protein QueA</fullName>
    </alternativeName>
</protein>
<keyword evidence="5 13" id="KW-0808">Transferase</keyword>
<comment type="catalytic activity">
    <reaction evidence="8 13">
        <text>7-aminomethyl-7-carbaguanosine(34) in tRNA + S-adenosyl-L-methionine = epoxyqueuosine(34) in tRNA + adenine + L-methionine + 2 H(+)</text>
        <dbReference type="Rhea" id="RHEA:32155"/>
        <dbReference type="Rhea" id="RHEA-COMP:10342"/>
        <dbReference type="Rhea" id="RHEA-COMP:18582"/>
        <dbReference type="ChEBI" id="CHEBI:15378"/>
        <dbReference type="ChEBI" id="CHEBI:16708"/>
        <dbReference type="ChEBI" id="CHEBI:57844"/>
        <dbReference type="ChEBI" id="CHEBI:59789"/>
        <dbReference type="ChEBI" id="CHEBI:82833"/>
        <dbReference type="ChEBI" id="CHEBI:194443"/>
        <dbReference type="EC" id="2.4.99.17"/>
    </reaction>
</comment>
<comment type="subunit">
    <text evidence="3 13">Monomer.</text>
</comment>
<dbReference type="EC" id="2.4.99.17" evidence="10 13"/>
<keyword evidence="7 13" id="KW-0671">Queuosine biosynthesis</keyword>
<dbReference type="GO" id="GO:0008616">
    <property type="term" value="P:tRNA queuosine(34) biosynthetic process"/>
    <property type="evidence" value="ECO:0007669"/>
    <property type="project" value="UniProtKB-UniRule"/>
</dbReference>
<dbReference type="Pfam" id="PF02547">
    <property type="entry name" value="Queuosine_synth"/>
    <property type="match status" value="1"/>
</dbReference>
<keyword evidence="15" id="KW-1185">Reference proteome</keyword>
<dbReference type="OrthoDB" id="9805933at2"/>
<accession>A0A250L3A9</accession>
<dbReference type="EMBL" id="AP017928">
    <property type="protein sequence ID" value="BBA37249.1"/>
    <property type="molecule type" value="Genomic_DNA"/>
</dbReference>
<evidence type="ECO:0000256" key="3">
    <source>
        <dbReference type="ARBA" id="ARBA00011245"/>
    </source>
</evidence>
<dbReference type="PANTHER" id="PTHR30307">
    <property type="entry name" value="S-ADENOSYLMETHIONINE:TRNA RIBOSYLTRANSFERASE-ISOMERASE"/>
    <property type="match status" value="1"/>
</dbReference>
<evidence type="ECO:0000256" key="8">
    <source>
        <dbReference type="ARBA" id="ARBA00052751"/>
    </source>
</evidence>
<dbReference type="HAMAP" id="MF_00113">
    <property type="entry name" value="QueA"/>
    <property type="match status" value="1"/>
</dbReference>
<name>A0A250L3A9_9GAMM</name>
<comment type="function">
    <text evidence="13">Transfers and isomerizes the ribose moiety from AdoMet to the 7-aminomethyl group of 7-deazaguanine (preQ1-tRNA) to give epoxyqueuosine (oQ-tRNA).</text>
</comment>
<dbReference type="AlphaFoldDB" id="A0A250L3A9"/>
<evidence type="ECO:0000256" key="11">
    <source>
        <dbReference type="ARBA" id="ARBA00069325"/>
    </source>
</evidence>
<evidence type="ECO:0000256" key="4">
    <source>
        <dbReference type="ARBA" id="ARBA00022490"/>
    </source>
</evidence>
<evidence type="ECO:0000256" key="7">
    <source>
        <dbReference type="ARBA" id="ARBA00022785"/>
    </source>
</evidence>